<sequence length="80" mass="9115">MQTNWQGYLDALSKQKLPKTSNNPTKPFPTTQGNTTSTGFIEWKANHSKNDPMSLNWEGIKSSEKNTSKYKSEFMSIDNK</sequence>
<dbReference type="EMBL" id="MN740468">
    <property type="protein sequence ID" value="QHU28077.1"/>
    <property type="molecule type" value="Genomic_DNA"/>
</dbReference>
<name>A0A6C0LCB1_9ZZZZ</name>
<reference evidence="2" key="1">
    <citation type="journal article" date="2020" name="Nature">
        <title>Giant virus diversity and host interactions through global metagenomics.</title>
        <authorList>
            <person name="Schulz F."/>
            <person name="Roux S."/>
            <person name="Paez-Espino D."/>
            <person name="Jungbluth S."/>
            <person name="Walsh D.A."/>
            <person name="Denef V.J."/>
            <person name="McMahon K.D."/>
            <person name="Konstantinidis K.T."/>
            <person name="Eloe-Fadrosh E.A."/>
            <person name="Kyrpides N.C."/>
            <person name="Woyke T."/>
        </authorList>
    </citation>
    <scope>NUCLEOTIDE SEQUENCE</scope>
    <source>
        <strain evidence="2">GVMAG-M-3300027770-17</strain>
    </source>
</reference>
<accession>A0A6C0LCB1</accession>
<dbReference type="AlphaFoldDB" id="A0A6C0LCB1"/>
<evidence type="ECO:0000256" key="1">
    <source>
        <dbReference type="SAM" id="MobiDB-lite"/>
    </source>
</evidence>
<feature type="compositionally biased region" description="Polar residues" evidence="1">
    <location>
        <begin position="18"/>
        <end position="37"/>
    </location>
</feature>
<protein>
    <submittedName>
        <fullName evidence="2">Uncharacterized protein</fullName>
    </submittedName>
</protein>
<feature type="region of interest" description="Disordered" evidence="1">
    <location>
        <begin position="1"/>
        <end position="37"/>
    </location>
</feature>
<evidence type="ECO:0000313" key="2">
    <source>
        <dbReference type="EMBL" id="QHU28077.1"/>
    </source>
</evidence>
<organism evidence="2">
    <name type="scientific">viral metagenome</name>
    <dbReference type="NCBI Taxonomy" id="1070528"/>
    <lineage>
        <taxon>unclassified sequences</taxon>
        <taxon>metagenomes</taxon>
        <taxon>organismal metagenomes</taxon>
    </lineage>
</organism>
<proteinExistence type="predicted"/>